<proteinExistence type="predicted"/>
<evidence type="ECO:0000313" key="2">
    <source>
        <dbReference type="Proteomes" id="UP001209878"/>
    </source>
</evidence>
<dbReference type="AlphaFoldDB" id="A0AAD9KUI1"/>
<protein>
    <submittedName>
        <fullName evidence="1">Uncharacterized protein</fullName>
    </submittedName>
</protein>
<dbReference type="EMBL" id="JAODUO010000591">
    <property type="protein sequence ID" value="KAK2177557.1"/>
    <property type="molecule type" value="Genomic_DNA"/>
</dbReference>
<sequence length="65" mass="7179">MACLLRLKEDIKFLENTFSKKAGHFQIVSASVDEVACRFIGKNGESVIINANITQNLNYASCVKS</sequence>
<reference evidence="1" key="1">
    <citation type="journal article" date="2023" name="Mol. Biol. Evol.">
        <title>Third-Generation Sequencing Reveals the Adaptive Role of the Epigenome in Three Deep-Sea Polychaetes.</title>
        <authorList>
            <person name="Perez M."/>
            <person name="Aroh O."/>
            <person name="Sun Y."/>
            <person name="Lan Y."/>
            <person name="Juniper S.K."/>
            <person name="Young C.R."/>
            <person name="Angers B."/>
            <person name="Qian P.Y."/>
        </authorList>
    </citation>
    <scope>NUCLEOTIDE SEQUENCE</scope>
    <source>
        <strain evidence="1">R07B-5</strain>
    </source>
</reference>
<gene>
    <name evidence="1" type="ORF">NP493_593g01022</name>
</gene>
<evidence type="ECO:0000313" key="1">
    <source>
        <dbReference type="EMBL" id="KAK2177557.1"/>
    </source>
</evidence>
<comment type="caution">
    <text evidence="1">The sequence shown here is derived from an EMBL/GenBank/DDBJ whole genome shotgun (WGS) entry which is preliminary data.</text>
</comment>
<name>A0AAD9KUI1_RIDPI</name>
<accession>A0AAD9KUI1</accession>
<organism evidence="1 2">
    <name type="scientific">Ridgeia piscesae</name>
    <name type="common">Tubeworm</name>
    <dbReference type="NCBI Taxonomy" id="27915"/>
    <lineage>
        <taxon>Eukaryota</taxon>
        <taxon>Metazoa</taxon>
        <taxon>Spiralia</taxon>
        <taxon>Lophotrochozoa</taxon>
        <taxon>Annelida</taxon>
        <taxon>Polychaeta</taxon>
        <taxon>Sedentaria</taxon>
        <taxon>Canalipalpata</taxon>
        <taxon>Sabellida</taxon>
        <taxon>Siboglinidae</taxon>
        <taxon>Ridgeia</taxon>
    </lineage>
</organism>
<dbReference type="Proteomes" id="UP001209878">
    <property type="component" value="Unassembled WGS sequence"/>
</dbReference>
<keyword evidence="2" id="KW-1185">Reference proteome</keyword>